<accession>A0A9D2KUB5</accession>
<evidence type="ECO:0000313" key="4">
    <source>
        <dbReference type="Proteomes" id="UP000823860"/>
    </source>
</evidence>
<dbReference type="Proteomes" id="UP000823860">
    <property type="component" value="Unassembled WGS sequence"/>
</dbReference>
<reference evidence="3" key="2">
    <citation type="submission" date="2021-04" db="EMBL/GenBank/DDBJ databases">
        <authorList>
            <person name="Gilroy R."/>
        </authorList>
    </citation>
    <scope>NUCLEOTIDE SEQUENCE</scope>
    <source>
        <strain evidence="3">ChiHecec1B25-7008</strain>
    </source>
</reference>
<protein>
    <submittedName>
        <fullName evidence="3">DUF4469 domain-containing protein</fullName>
    </submittedName>
</protein>
<dbReference type="InterPro" id="IPR027824">
    <property type="entry name" value="DUF4469"/>
</dbReference>
<comment type="caution">
    <text evidence="3">The sequence shown here is derived from an EMBL/GenBank/DDBJ whole genome shotgun (WGS) entry which is preliminary data.</text>
</comment>
<dbReference type="AlphaFoldDB" id="A0A9D2KUB5"/>
<sequence>MIALAEPSRLIILIPADLDDGEYTLTVTTQYKGTSNDYFKTPRSTSQTIYVGGAPQTPGTGSGGGAGESEEGSFG</sequence>
<organism evidence="3 4">
    <name type="scientific">Candidatus Bacteroides intestinavium</name>
    <dbReference type="NCBI Taxonomy" id="2838469"/>
    <lineage>
        <taxon>Bacteria</taxon>
        <taxon>Pseudomonadati</taxon>
        <taxon>Bacteroidota</taxon>
        <taxon>Bacteroidia</taxon>
        <taxon>Bacteroidales</taxon>
        <taxon>Bacteroidaceae</taxon>
        <taxon>Bacteroides</taxon>
    </lineage>
</organism>
<feature type="region of interest" description="Disordered" evidence="1">
    <location>
        <begin position="48"/>
        <end position="75"/>
    </location>
</feature>
<evidence type="ECO:0000313" key="3">
    <source>
        <dbReference type="EMBL" id="HJA83525.1"/>
    </source>
</evidence>
<evidence type="ECO:0000256" key="1">
    <source>
        <dbReference type="SAM" id="MobiDB-lite"/>
    </source>
</evidence>
<dbReference type="Pfam" id="PF14734">
    <property type="entry name" value="DUF4469"/>
    <property type="match status" value="1"/>
</dbReference>
<dbReference type="Gene3D" id="2.70.50.70">
    <property type="match status" value="1"/>
</dbReference>
<gene>
    <name evidence="3" type="ORF">H9785_06130</name>
</gene>
<evidence type="ECO:0000259" key="2">
    <source>
        <dbReference type="Pfam" id="PF14734"/>
    </source>
</evidence>
<proteinExistence type="predicted"/>
<feature type="domain" description="DUF4469" evidence="2">
    <location>
        <begin position="2"/>
        <end position="44"/>
    </location>
</feature>
<dbReference type="EMBL" id="DWZE01000069">
    <property type="protein sequence ID" value="HJA83525.1"/>
    <property type="molecule type" value="Genomic_DNA"/>
</dbReference>
<name>A0A9D2KUB5_9BACE</name>
<reference evidence="3" key="1">
    <citation type="journal article" date="2021" name="PeerJ">
        <title>Extensive microbial diversity within the chicken gut microbiome revealed by metagenomics and culture.</title>
        <authorList>
            <person name="Gilroy R."/>
            <person name="Ravi A."/>
            <person name="Getino M."/>
            <person name="Pursley I."/>
            <person name="Horton D.L."/>
            <person name="Alikhan N.F."/>
            <person name="Baker D."/>
            <person name="Gharbi K."/>
            <person name="Hall N."/>
            <person name="Watson M."/>
            <person name="Adriaenssens E.M."/>
            <person name="Foster-Nyarko E."/>
            <person name="Jarju S."/>
            <person name="Secka A."/>
            <person name="Antonio M."/>
            <person name="Oren A."/>
            <person name="Chaudhuri R.R."/>
            <person name="La Ragione R."/>
            <person name="Hildebrand F."/>
            <person name="Pallen M.J."/>
        </authorList>
    </citation>
    <scope>NUCLEOTIDE SEQUENCE</scope>
    <source>
        <strain evidence="3">ChiHecec1B25-7008</strain>
    </source>
</reference>